<dbReference type="SUPFAM" id="SSF53187">
    <property type="entry name" value="Zn-dependent exopeptidases"/>
    <property type="match status" value="1"/>
</dbReference>
<evidence type="ECO:0000256" key="1">
    <source>
        <dbReference type="ARBA" id="ARBA00022801"/>
    </source>
</evidence>
<dbReference type="InterPro" id="IPR002508">
    <property type="entry name" value="MurNAc-LAA_cat"/>
</dbReference>
<name>A0A8A7KAB3_9FIRM</name>
<dbReference type="SMART" id="SM00646">
    <property type="entry name" value="Ami_3"/>
    <property type="match status" value="1"/>
</dbReference>
<dbReference type="AlphaFoldDB" id="A0A8A7KAB3"/>
<evidence type="ECO:0000259" key="4">
    <source>
        <dbReference type="SMART" id="SM00909"/>
    </source>
</evidence>
<dbReference type="SMART" id="SM00909">
    <property type="entry name" value="Germane"/>
    <property type="match status" value="1"/>
</dbReference>
<dbReference type="PANTHER" id="PTHR30404:SF0">
    <property type="entry name" value="N-ACETYLMURAMOYL-L-ALANINE AMIDASE AMIC"/>
    <property type="match status" value="1"/>
</dbReference>
<reference evidence="5" key="1">
    <citation type="submission" date="2019-12" db="EMBL/GenBank/DDBJ databases">
        <authorList>
            <person name="zhang j."/>
            <person name="sun C.M."/>
        </authorList>
    </citation>
    <scope>NUCLEOTIDE SEQUENCE</scope>
    <source>
        <strain evidence="5">NS-1</strain>
    </source>
</reference>
<protein>
    <recommendedName>
        <fullName evidence="7">Cell wall hydrolase/autolysin</fullName>
    </recommendedName>
</protein>
<proteinExistence type="predicted"/>
<dbReference type="GO" id="GO:0008745">
    <property type="term" value="F:N-acetylmuramoyl-L-alanine amidase activity"/>
    <property type="evidence" value="ECO:0007669"/>
    <property type="project" value="InterPro"/>
</dbReference>
<organism evidence="5 6">
    <name type="scientific">Iocasia fonsfrigidae</name>
    <dbReference type="NCBI Taxonomy" id="2682810"/>
    <lineage>
        <taxon>Bacteria</taxon>
        <taxon>Bacillati</taxon>
        <taxon>Bacillota</taxon>
        <taxon>Clostridia</taxon>
        <taxon>Halanaerobiales</taxon>
        <taxon>Halanaerobiaceae</taxon>
        <taxon>Iocasia</taxon>
    </lineage>
</organism>
<accession>A0A8A7KAB3</accession>
<dbReference type="InterPro" id="IPR019606">
    <property type="entry name" value="GerMN"/>
</dbReference>
<keyword evidence="1" id="KW-0378">Hydrolase</keyword>
<keyword evidence="6" id="KW-1185">Reference proteome</keyword>
<dbReference type="CDD" id="cd02696">
    <property type="entry name" value="MurNAc-LAA"/>
    <property type="match status" value="1"/>
</dbReference>
<dbReference type="KEGG" id="ifn:GM661_10680"/>
<dbReference type="EMBL" id="CP046640">
    <property type="protein sequence ID" value="QTL98401.1"/>
    <property type="molecule type" value="Genomic_DNA"/>
</dbReference>
<keyword evidence="2" id="KW-0472">Membrane</keyword>
<feature type="domain" description="MurNAc-LAA" evidence="3">
    <location>
        <begin position="117"/>
        <end position="227"/>
    </location>
</feature>
<dbReference type="PANTHER" id="PTHR30404">
    <property type="entry name" value="N-ACETYLMURAMOYL-L-ALANINE AMIDASE"/>
    <property type="match status" value="1"/>
</dbReference>
<evidence type="ECO:0000313" key="5">
    <source>
        <dbReference type="EMBL" id="QTL98401.1"/>
    </source>
</evidence>
<dbReference type="InterPro" id="IPR050695">
    <property type="entry name" value="N-acetylmuramoyl_amidase_3"/>
</dbReference>
<evidence type="ECO:0000313" key="6">
    <source>
        <dbReference type="Proteomes" id="UP000665020"/>
    </source>
</evidence>
<evidence type="ECO:0000256" key="2">
    <source>
        <dbReference type="SAM" id="Phobius"/>
    </source>
</evidence>
<dbReference type="Proteomes" id="UP000665020">
    <property type="component" value="Chromosome"/>
</dbReference>
<dbReference type="GO" id="GO:0030288">
    <property type="term" value="C:outer membrane-bounded periplasmic space"/>
    <property type="evidence" value="ECO:0007669"/>
    <property type="project" value="TreeGrafter"/>
</dbReference>
<sequence length="396" mass="44392">MGALTMYLSIKLRRGVIPVIIIVSIIITVVIIYNSQCINNPVLSKQSEMIFKVVVDPGHGSIDTGTSYGEIYEKDINLRVALLVAEELEKVNIIPILTRKKDKLYMNSRQKDIRHRPEIANKNKADLFISIHANNFPSSQPSGSQVFYKPGSGESRKLAEEIQQELIKLRQANQRSIKNGDFYVLKKAQCPAVLIETGFLSNPTDRERLTDPVYQKQLAIALKNGIINFFQSRLSGKRQEKTLRTNVSLESNDEHPSYQLYYLTDSPTGILLVKRKLSFPTNNFFKQEYSNLSFKEIMIISAINQLLDPPDNLISPLPAKTKIDDVKINDGIATIDFSKETKTSFSGGATVELYSLEAVKKTLFSIPGIKGLNILINGKKGDSIGGHIFLKETVMK</sequence>
<feature type="domain" description="GerMN" evidence="4">
    <location>
        <begin position="299"/>
        <end position="385"/>
    </location>
</feature>
<feature type="transmembrane region" description="Helical" evidence="2">
    <location>
        <begin position="12"/>
        <end position="33"/>
    </location>
</feature>
<keyword evidence="2" id="KW-0812">Transmembrane</keyword>
<evidence type="ECO:0008006" key="7">
    <source>
        <dbReference type="Google" id="ProtNLM"/>
    </source>
</evidence>
<dbReference type="Gene3D" id="3.40.630.40">
    <property type="entry name" value="Zn-dependent exopeptidases"/>
    <property type="match status" value="1"/>
</dbReference>
<dbReference type="Pfam" id="PF01520">
    <property type="entry name" value="Amidase_3"/>
    <property type="match status" value="1"/>
</dbReference>
<gene>
    <name evidence="5" type="ORF">GM661_10680</name>
</gene>
<evidence type="ECO:0000259" key="3">
    <source>
        <dbReference type="SMART" id="SM00646"/>
    </source>
</evidence>
<keyword evidence="2" id="KW-1133">Transmembrane helix</keyword>
<dbReference type="GO" id="GO:0009253">
    <property type="term" value="P:peptidoglycan catabolic process"/>
    <property type="evidence" value="ECO:0007669"/>
    <property type="project" value="InterPro"/>
</dbReference>
<dbReference type="Pfam" id="PF10646">
    <property type="entry name" value="Germane"/>
    <property type="match status" value="1"/>
</dbReference>